<dbReference type="GO" id="GO:0000155">
    <property type="term" value="F:phosphorelay sensor kinase activity"/>
    <property type="evidence" value="ECO:0007669"/>
    <property type="project" value="InterPro"/>
</dbReference>
<name>A0A919NLM2_9ACTN</name>
<dbReference type="SMART" id="SM00387">
    <property type="entry name" value="HATPase_c"/>
    <property type="match status" value="1"/>
</dbReference>
<dbReference type="PANTHER" id="PTHR24421:SF10">
    <property type="entry name" value="NITRATE_NITRITE SENSOR PROTEIN NARQ"/>
    <property type="match status" value="1"/>
</dbReference>
<dbReference type="AlphaFoldDB" id="A0A919NLM2"/>
<comment type="catalytic activity">
    <reaction evidence="1">
        <text>ATP + protein L-histidine = ADP + protein N-phospho-L-histidine.</text>
        <dbReference type="EC" id="2.7.13.3"/>
    </reaction>
</comment>
<dbReference type="InterPro" id="IPR036890">
    <property type="entry name" value="HATPase_C_sf"/>
</dbReference>
<reference evidence="11" key="1">
    <citation type="submission" date="2021-01" db="EMBL/GenBank/DDBJ databases">
        <title>Whole genome shotgun sequence of Actinoplanes tereljensis NBRC 105297.</title>
        <authorList>
            <person name="Komaki H."/>
            <person name="Tamura T."/>
        </authorList>
    </citation>
    <scope>NUCLEOTIDE SEQUENCE</scope>
    <source>
        <strain evidence="11">NBRC 105297</strain>
    </source>
</reference>
<dbReference type="Gene3D" id="3.30.565.10">
    <property type="entry name" value="Histidine kinase-like ATPase, C-terminal domain"/>
    <property type="match status" value="1"/>
</dbReference>
<evidence type="ECO:0000256" key="1">
    <source>
        <dbReference type="ARBA" id="ARBA00000085"/>
    </source>
</evidence>
<evidence type="ECO:0000313" key="12">
    <source>
        <dbReference type="Proteomes" id="UP000623608"/>
    </source>
</evidence>
<evidence type="ECO:0000256" key="2">
    <source>
        <dbReference type="ARBA" id="ARBA00012438"/>
    </source>
</evidence>
<comment type="caution">
    <text evidence="11">The sequence shown here is derived from an EMBL/GenBank/DDBJ whole genome shotgun (WGS) entry which is preliminary data.</text>
</comment>
<dbReference type="Pfam" id="PF07730">
    <property type="entry name" value="HisKA_3"/>
    <property type="match status" value="1"/>
</dbReference>
<dbReference type="EC" id="2.7.13.3" evidence="2"/>
<proteinExistence type="predicted"/>
<dbReference type="PANTHER" id="PTHR24421">
    <property type="entry name" value="NITRATE/NITRITE SENSOR PROTEIN NARX-RELATED"/>
    <property type="match status" value="1"/>
</dbReference>
<evidence type="ECO:0000256" key="6">
    <source>
        <dbReference type="ARBA" id="ARBA00022777"/>
    </source>
</evidence>
<dbReference type="Pfam" id="PF02518">
    <property type="entry name" value="HATPase_c"/>
    <property type="match status" value="1"/>
</dbReference>
<keyword evidence="9" id="KW-0472">Membrane</keyword>
<evidence type="ECO:0000256" key="3">
    <source>
        <dbReference type="ARBA" id="ARBA00022553"/>
    </source>
</evidence>
<evidence type="ECO:0000259" key="10">
    <source>
        <dbReference type="SMART" id="SM00387"/>
    </source>
</evidence>
<feature type="transmembrane region" description="Helical" evidence="9">
    <location>
        <begin position="117"/>
        <end position="139"/>
    </location>
</feature>
<dbReference type="InterPro" id="IPR050482">
    <property type="entry name" value="Sensor_HK_TwoCompSys"/>
</dbReference>
<protein>
    <recommendedName>
        <fullName evidence="2">histidine kinase</fullName>
        <ecNumber evidence="2">2.7.13.3</ecNumber>
    </recommendedName>
</protein>
<keyword evidence="4" id="KW-0808">Transferase</keyword>
<dbReference type="Pfam" id="PF13796">
    <property type="entry name" value="Sensor"/>
    <property type="match status" value="1"/>
</dbReference>
<dbReference type="EMBL" id="BOMY01000022">
    <property type="protein sequence ID" value="GIF20443.1"/>
    <property type="molecule type" value="Genomic_DNA"/>
</dbReference>
<keyword evidence="3" id="KW-0597">Phosphoprotein</keyword>
<feature type="domain" description="Histidine kinase/HSP90-like ATPase" evidence="10">
    <location>
        <begin position="334"/>
        <end position="424"/>
    </location>
</feature>
<keyword evidence="6 11" id="KW-0418">Kinase</keyword>
<dbReference type="GO" id="GO:0005524">
    <property type="term" value="F:ATP binding"/>
    <property type="evidence" value="ECO:0007669"/>
    <property type="project" value="UniProtKB-KW"/>
</dbReference>
<dbReference type="InterPro" id="IPR011712">
    <property type="entry name" value="Sig_transdc_His_kin_sub3_dim/P"/>
</dbReference>
<dbReference type="InterPro" id="IPR025828">
    <property type="entry name" value="Put_sensor_dom"/>
</dbReference>
<keyword evidence="12" id="KW-1185">Reference proteome</keyword>
<evidence type="ECO:0000256" key="4">
    <source>
        <dbReference type="ARBA" id="ARBA00022679"/>
    </source>
</evidence>
<keyword evidence="9" id="KW-0812">Transmembrane</keyword>
<keyword evidence="9" id="KW-1133">Transmembrane helix</keyword>
<evidence type="ECO:0000256" key="7">
    <source>
        <dbReference type="ARBA" id="ARBA00022840"/>
    </source>
</evidence>
<feature type="transmembrane region" description="Helical" evidence="9">
    <location>
        <begin position="54"/>
        <end position="74"/>
    </location>
</feature>
<evidence type="ECO:0000256" key="8">
    <source>
        <dbReference type="ARBA" id="ARBA00023012"/>
    </source>
</evidence>
<evidence type="ECO:0000313" key="11">
    <source>
        <dbReference type="EMBL" id="GIF20443.1"/>
    </source>
</evidence>
<dbReference type="Gene3D" id="1.20.5.1930">
    <property type="match status" value="1"/>
</dbReference>
<accession>A0A919NLM2</accession>
<keyword evidence="7" id="KW-0067">ATP-binding</keyword>
<dbReference type="Proteomes" id="UP000623608">
    <property type="component" value="Unassembled WGS sequence"/>
</dbReference>
<dbReference type="SUPFAM" id="SSF55874">
    <property type="entry name" value="ATPase domain of HSP90 chaperone/DNA topoisomerase II/histidine kinase"/>
    <property type="match status" value="1"/>
</dbReference>
<organism evidence="11 12">
    <name type="scientific">Paractinoplanes tereljensis</name>
    <dbReference type="NCBI Taxonomy" id="571912"/>
    <lineage>
        <taxon>Bacteria</taxon>
        <taxon>Bacillati</taxon>
        <taxon>Actinomycetota</taxon>
        <taxon>Actinomycetes</taxon>
        <taxon>Micromonosporales</taxon>
        <taxon>Micromonosporaceae</taxon>
        <taxon>Paractinoplanes</taxon>
    </lineage>
</organism>
<dbReference type="RefSeq" id="WP_203806089.1">
    <property type="nucleotide sequence ID" value="NZ_BOMY01000022.1"/>
</dbReference>
<sequence>MGRSFLRRAGRELLFGLAGLPFAVINPVVLFIGTVDLIWLVAAGGRGNPSPAEMAAAAIGVVLLFVLLAATPAARRLGEVQLALAARLLGVRVEGRPAGWRVIAYLSAKLPVALLQLYAVLLWVGGLVNLSYPLLWGAFRNHPPGTSLSPLPVFTPFGMFGDGTFQVATFPGTFAAAGAGAAMLLAAPWVTRAVTALDVWLIRGLLGPGRLARRVHDLELSRALAVDDSAARLRRLERDLHDGAQMRLATLAMNLGMAREKLDGADPDTAAARELVDAALRGAKDALGDLRGLVRGIHPPVLDNGLADALASLAADSAIPVELEVGIPVRPTPAIESIAYFCAAELLANAAKHSFATKVAVRAAGRPEMLLLSVADDGTGGADPARGSGLSGLAQRVAVVDGGLTIASPPGGPTTITVELPMRA</sequence>
<gene>
    <name evidence="11" type="ORF">Ate02nite_31730</name>
</gene>
<keyword evidence="5" id="KW-0547">Nucleotide-binding</keyword>
<evidence type="ECO:0000256" key="5">
    <source>
        <dbReference type="ARBA" id="ARBA00022741"/>
    </source>
</evidence>
<dbReference type="GO" id="GO:0046983">
    <property type="term" value="F:protein dimerization activity"/>
    <property type="evidence" value="ECO:0007669"/>
    <property type="project" value="InterPro"/>
</dbReference>
<dbReference type="InterPro" id="IPR003594">
    <property type="entry name" value="HATPase_dom"/>
</dbReference>
<dbReference type="CDD" id="cd16917">
    <property type="entry name" value="HATPase_UhpB-NarQ-NarX-like"/>
    <property type="match status" value="1"/>
</dbReference>
<keyword evidence="8" id="KW-0902">Two-component regulatory system</keyword>
<dbReference type="GO" id="GO:0016020">
    <property type="term" value="C:membrane"/>
    <property type="evidence" value="ECO:0007669"/>
    <property type="project" value="InterPro"/>
</dbReference>
<feature type="transmembrane region" description="Helical" evidence="9">
    <location>
        <begin position="12"/>
        <end position="42"/>
    </location>
</feature>
<evidence type="ECO:0000256" key="9">
    <source>
        <dbReference type="SAM" id="Phobius"/>
    </source>
</evidence>